<evidence type="ECO:0000313" key="8">
    <source>
        <dbReference type="EMBL" id="KAF5898382.1"/>
    </source>
</evidence>
<protein>
    <recommendedName>
        <fullName evidence="3">Meteorin-like protein</fullName>
    </recommendedName>
</protein>
<keyword evidence="9" id="KW-1185">Reference proteome</keyword>
<dbReference type="AlphaFoldDB" id="A0A8J4WZX3"/>
<dbReference type="GO" id="GO:0097009">
    <property type="term" value="P:energy homeostasis"/>
    <property type="evidence" value="ECO:0007669"/>
    <property type="project" value="TreeGrafter"/>
</dbReference>
<evidence type="ECO:0000313" key="9">
    <source>
        <dbReference type="Proteomes" id="UP000727407"/>
    </source>
</evidence>
<gene>
    <name evidence="8" type="ORF">DAT39_011916</name>
</gene>
<keyword evidence="7" id="KW-1015">Disulfide bond</keyword>
<comment type="subcellular location">
    <subcellularLocation>
        <location evidence="1">Secreted</location>
    </subcellularLocation>
</comment>
<evidence type="ECO:0000256" key="6">
    <source>
        <dbReference type="ARBA" id="ARBA00022729"/>
    </source>
</evidence>
<evidence type="ECO:0000256" key="2">
    <source>
        <dbReference type="ARBA" id="ARBA00005669"/>
    </source>
</evidence>
<dbReference type="GO" id="GO:0005615">
    <property type="term" value="C:extracellular space"/>
    <property type="evidence" value="ECO:0007669"/>
    <property type="project" value="TreeGrafter"/>
</dbReference>
<proteinExistence type="inferred from homology"/>
<dbReference type="GO" id="GO:0005179">
    <property type="term" value="F:hormone activity"/>
    <property type="evidence" value="ECO:0007669"/>
    <property type="project" value="UniProtKB-KW"/>
</dbReference>
<dbReference type="PANTHER" id="PTHR28593:SF1">
    <property type="entry name" value="METEORIN-LIKE PROTEIN"/>
    <property type="match status" value="1"/>
</dbReference>
<evidence type="ECO:0000256" key="5">
    <source>
        <dbReference type="ARBA" id="ARBA00022702"/>
    </source>
</evidence>
<dbReference type="Proteomes" id="UP000727407">
    <property type="component" value="Unassembled WGS sequence"/>
</dbReference>
<evidence type="ECO:0000256" key="1">
    <source>
        <dbReference type="ARBA" id="ARBA00004613"/>
    </source>
</evidence>
<keyword evidence="5" id="KW-0372">Hormone</keyword>
<feature type="non-terminal residue" evidence="8">
    <location>
        <position position="181"/>
    </location>
</feature>
<dbReference type="PANTHER" id="PTHR28593">
    <property type="entry name" value="METEORIN-LIKE PROTEIN"/>
    <property type="match status" value="1"/>
</dbReference>
<accession>A0A8J4WZX3</accession>
<dbReference type="InterPro" id="IPR051998">
    <property type="entry name" value="Meteorin-like"/>
</dbReference>
<name>A0A8J4WZX3_CLAMG</name>
<evidence type="ECO:0000256" key="3">
    <source>
        <dbReference type="ARBA" id="ARBA00016272"/>
    </source>
</evidence>
<dbReference type="EMBL" id="QNUK01000202">
    <property type="protein sequence ID" value="KAF5898382.1"/>
    <property type="molecule type" value="Genomic_DNA"/>
</dbReference>
<evidence type="ECO:0000256" key="7">
    <source>
        <dbReference type="ARBA" id="ARBA00023157"/>
    </source>
</evidence>
<keyword evidence="6" id="KW-0732">Signal</keyword>
<organism evidence="8 9">
    <name type="scientific">Clarias magur</name>
    <name type="common">Asian catfish</name>
    <name type="synonym">Macropteronotus magur</name>
    <dbReference type="NCBI Taxonomy" id="1594786"/>
    <lineage>
        <taxon>Eukaryota</taxon>
        <taxon>Metazoa</taxon>
        <taxon>Chordata</taxon>
        <taxon>Craniata</taxon>
        <taxon>Vertebrata</taxon>
        <taxon>Euteleostomi</taxon>
        <taxon>Actinopterygii</taxon>
        <taxon>Neopterygii</taxon>
        <taxon>Teleostei</taxon>
        <taxon>Ostariophysi</taxon>
        <taxon>Siluriformes</taxon>
        <taxon>Clariidae</taxon>
        <taxon>Clarias</taxon>
    </lineage>
</organism>
<keyword evidence="4" id="KW-0964">Secreted</keyword>
<reference evidence="8" key="1">
    <citation type="submission" date="2020-07" db="EMBL/GenBank/DDBJ databases">
        <title>Clarias magur genome sequencing, assembly and annotation.</title>
        <authorList>
            <person name="Kushwaha B."/>
            <person name="Kumar R."/>
            <person name="Das P."/>
            <person name="Joshi C.G."/>
            <person name="Kumar D."/>
            <person name="Nagpure N.S."/>
            <person name="Pandey M."/>
            <person name="Agarwal S."/>
            <person name="Srivastava S."/>
            <person name="Singh M."/>
            <person name="Sahoo L."/>
            <person name="Jayasankar P."/>
            <person name="Meher P.K."/>
            <person name="Koringa P.G."/>
            <person name="Iquebal M.A."/>
            <person name="Das S.P."/>
            <person name="Bit A."/>
            <person name="Patnaik S."/>
            <person name="Patel N."/>
            <person name="Shah T.M."/>
            <person name="Hinsu A."/>
            <person name="Jena J.K."/>
        </authorList>
    </citation>
    <scope>NUCLEOTIDE SEQUENCE</scope>
    <source>
        <strain evidence="8">CIFAMagur01</strain>
        <tissue evidence="8">Testis</tissue>
    </source>
</reference>
<dbReference type="OrthoDB" id="6092325at2759"/>
<feature type="non-terminal residue" evidence="8">
    <location>
        <position position="1"/>
    </location>
</feature>
<sequence>AIMNNKEIFLFTASHSQTRSSPLCPSSGLTHEAHARDVEQVYLRCSEGSLEWLYPTGAIIINLRPNTFPGAGAESRLSACVKPRADSRGASVFVERAGVMRMLLSEEEQTAGRVRCFSLDEGALFVQAAAQSDIGRRVTAFQYELIRGERATAPGETPSPTDPCRPCTDDEILLAVCTSDF</sequence>
<evidence type="ECO:0000256" key="4">
    <source>
        <dbReference type="ARBA" id="ARBA00022525"/>
    </source>
</evidence>
<dbReference type="GO" id="GO:0090336">
    <property type="term" value="P:positive regulation of brown fat cell differentiation"/>
    <property type="evidence" value="ECO:0007669"/>
    <property type="project" value="TreeGrafter"/>
</dbReference>
<comment type="similarity">
    <text evidence="2">Belongs to the meteorin family.</text>
</comment>
<comment type="caution">
    <text evidence="8">The sequence shown here is derived from an EMBL/GenBank/DDBJ whole genome shotgun (WGS) entry which is preliminary data.</text>
</comment>